<dbReference type="InterPro" id="IPR000192">
    <property type="entry name" value="Aminotrans_V_dom"/>
</dbReference>
<dbReference type="EMBL" id="BAAAZX010000006">
    <property type="protein sequence ID" value="GAA3990655.1"/>
    <property type="molecule type" value="Genomic_DNA"/>
</dbReference>
<proteinExistence type="predicted"/>
<evidence type="ECO:0000313" key="2">
    <source>
        <dbReference type="EMBL" id="GAA3990655.1"/>
    </source>
</evidence>
<dbReference type="RefSeq" id="WP_345563343.1">
    <property type="nucleotide sequence ID" value="NZ_BAAAZX010000006.1"/>
</dbReference>
<feature type="domain" description="Aminotransferase class V" evidence="1">
    <location>
        <begin position="21"/>
        <end position="371"/>
    </location>
</feature>
<protein>
    <submittedName>
        <fullName evidence="2">Aminotransferase class V-fold PLP-dependent enzyme</fullName>
    </submittedName>
</protein>
<name>A0ABP7R0J3_9ACTN</name>
<dbReference type="Pfam" id="PF00266">
    <property type="entry name" value="Aminotran_5"/>
    <property type="match status" value="1"/>
</dbReference>
<evidence type="ECO:0000259" key="1">
    <source>
        <dbReference type="Pfam" id="PF00266"/>
    </source>
</evidence>
<keyword evidence="2" id="KW-0808">Transferase</keyword>
<dbReference type="PANTHER" id="PTHR43586:SF15">
    <property type="entry name" value="BLR3095 PROTEIN"/>
    <property type="match status" value="1"/>
</dbReference>
<gene>
    <name evidence="2" type="ORF">GCM10022232_25990</name>
</gene>
<dbReference type="InterPro" id="IPR015421">
    <property type="entry name" value="PyrdxlP-dep_Trfase_major"/>
</dbReference>
<dbReference type="InterPro" id="IPR015424">
    <property type="entry name" value="PyrdxlP-dep_Trfase"/>
</dbReference>
<dbReference type="Gene3D" id="3.90.1150.10">
    <property type="entry name" value="Aspartate Aminotransferase, domain 1"/>
    <property type="match status" value="1"/>
</dbReference>
<dbReference type="SUPFAM" id="SSF53383">
    <property type="entry name" value="PLP-dependent transferases"/>
    <property type="match status" value="1"/>
</dbReference>
<keyword evidence="3" id="KW-1185">Reference proteome</keyword>
<dbReference type="InterPro" id="IPR015422">
    <property type="entry name" value="PyrdxlP-dep_Trfase_small"/>
</dbReference>
<comment type="caution">
    <text evidence="2">The sequence shown here is derived from an EMBL/GenBank/DDBJ whole genome shotgun (WGS) entry which is preliminary data.</text>
</comment>
<dbReference type="Proteomes" id="UP001500456">
    <property type="component" value="Unassembled WGS sequence"/>
</dbReference>
<evidence type="ECO:0000313" key="3">
    <source>
        <dbReference type="Proteomes" id="UP001500456"/>
    </source>
</evidence>
<organism evidence="2 3">
    <name type="scientific">Streptomyces plumbiresistens</name>
    <dbReference type="NCBI Taxonomy" id="511811"/>
    <lineage>
        <taxon>Bacteria</taxon>
        <taxon>Bacillati</taxon>
        <taxon>Actinomycetota</taxon>
        <taxon>Actinomycetes</taxon>
        <taxon>Kitasatosporales</taxon>
        <taxon>Streptomycetaceae</taxon>
        <taxon>Streptomyces</taxon>
    </lineage>
</organism>
<reference evidence="3" key="1">
    <citation type="journal article" date="2019" name="Int. J. Syst. Evol. Microbiol.">
        <title>The Global Catalogue of Microorganisms (GCM) 10K type strain sequencing project: providing services to taxonomists for standard genome sequencing and annotation.</title>
        <authorList>
            <consortium name="The Broad Institute Genomics Platform"/>
            <consortium name="The Broad Institute Genome Sequencing Center for Infectious Disease"/>
            <person name="Wu L."/>
            <person name="Ma J."/>
        </authorList>
    </citation>
    <scope>NUCLEOTIDE SEQUENCE [LARGE SCALE GENOMIC DNA]</scope>
    <source>
        <strain evidence="3">JCM 16924</strain>
    </source>
</reference>
<dbReference type="PANTHER" id="PTHR43586">
    <property type="entry name" value="CYSTEINE DESULFURASE"/>
    <property type="match status" value="1"/>
</dbReference>
<keyword evidence="2" id="KW-0032">Aminotransferase</keyword>
<sequence length="389" mass="41929">MSATASAPPRSHFPAAEQFLYLDAAHQTPLSVPVRNALDAFYDEALESAGPKKRWLARLTDVRARLAAFLGVDADQIAFTKNTSEGINIAAHGLHVEPGDNVLLLEGEHPNVAYAWLNRQPDGLEVRMVPQDGRKKWADADTFAAYVDDRTRAIALSHVMFHNGQRNDVAGIARLARAHGAEVVVDAMQSVGVLDVDARALGASVLAAGCHKGLLVPQGLGLLCTPYGAKGLRPTYMALAGVADPDEHVVVGAGRVEPRGDARRFEIGNFNLPAIHALAAALDLIEGLGVRDIERHVLDLGDHLIAHLDDLGIALVGPREREHRSHIHVLDLPASRWAGFLAAEGARLSSVRDGIRISFGLYNNAEDVDRLAALLRRGLRTLPHRAAVR</sequence>
<dbReference type="GO" id="GO:0008483">
    <property type="term" value="F:transaminase activity"/>
    <property type="evidence" value="ECO:0007669"/>
    <property type="project" value="UniProtKB-KW"/>
</dbReference>
<dbReference type="Gene3D" id="3.40.640.10">
    <property type="entry name" value="Type I PLP-dependent aspartate aminotransferase-like (Major domain)"/>
    <property type="match status" value="1"/>
</dbReference>
<accession>A0ABP7R0J3</accession>